<proteinExistence type="predicted"/>
<evidence type="ECO:0000313" key="5">
    <source>
        <dbReference type="Proteomes" id="UP000053989"/>
    </source>
</evidence>
<accession>A0A0C3A0Y9</accession>
<reference evidence="5" key="2">
    <citation type="submission" date="2015-01" db="EMBL/GenBank/DDBJ databases">
        <title>Evolutionary Origins and Diversification of the Mycorrhizal Mutualists.</title>
        <authorList>
            <consortium name="DOE Joint Genome Institute"/>
            <consortium name="Mycorrhizal Genomics Consortium"/>
            <person name="Kohler A."/>
            <person name="Kuo A."/>
            <person name="Nagy L.G."/>
            <person name="Floudas D."/>
            <person name="Copeland A."/>
            <person name="Barry K.W."/>
            <person name="Cichocki N."/>
            <person name="Veneault-Fourrey C."/>
            <person name="LaButti K."/>
            <person name="Lindquist E.A."/>
            <person name="Lipzen A."/>
            <person name="Lundell T."/>
            <person name="Morin E."/>
            <person name="Murat C."/>
            <person name="Riley R."/>
            <person name="Ohm R."/>
            <person name="Sun H."/>
            <person name="Tunlid A."/>
            <person name="Henrissat B."/>
            <person name="Grigoriev I.V."/>
            <person name="Hibbett D.S."/>
            <person name="Martin F."/>
        </authorList>
    </citation>
    <scope>NUCLEOTIDE SEQUENCE [LARGE SCALE GENOMIC DNA]</scope>
    <source>
        <strain evidence="5">Foug A</strain>
    </source>
</reference>
<dbReference type="Pfam" id="PF02182">
    <property type="entry name" value="SAD_SRA"/>
    <property type="match status" value="1"/>
</dbReference>
<dbReference type="GO" id="GO:0061630">
    <property type="term" value="F:ubiquitin protein ligase activity"/>
    <property type="evidence" value="ECO:0007669"/>
    <property type="project" value="TreeGrafter"/>
</dbReference>
<comment type="subcellular location">
    <subcellularLocation>
        <location evidence="2">Nucleus</location>
    </subcellularLocation>
</comment>
<evidence type="ECO:0000259" key="3">
    <source>
        <dbReference type="PROSITE" id="PS51015"/>
    </source>
</evidence>
<evidence type="ECO:0000256" key="1">
    <source>
        <dbReference type="ARBA" id="ARBA00023242"/>
    </source>
</evidence>
<dbReference type="InterPro" id="IPR036987">
    <property type="entry name" value="SRA-YDG_sf"/>
</dbReference>
<dbReference type="SUPFAM" id="SSF88697">
    <property type="entry name" value="PUA domain-like"/>
    <property type="match status" value="1"/>
</dbReference>
<reference evidence="4 5" key="1">
    <citation type="submission" date="2014-04" db="EMBL/GenBank/DDBJ databases">
        <authorList>
            <consortium name="DOE Joint Genome Institute"/>
            <person name="Kuo A."/>
            <person name="Kohler A."/>
            <person name="Nagy L.G."/>
            <person name="Floudas D."/>
            <person name="Copeland A."/>
            <person name="Barry K.W."/>
            <person name="Cichocki N."/>
            <person name="Veneault-Fourrey C."/>
            <person name="LaButti K."/>
            <person name="Lindquist E.A."/>
            <person name="Lipzen A."/>
            <person name="Lundell T."/>
            <person name="Morin E."/>
            <person name="Murat C."/>
            <person name="Sun H."/>
            <person name="Tunlid A."/>
            <person name="Henrissat B."/>
            <person name="Grigoriev I.V."/>
            <person name="Hibbett D.S."/>
            <person name="Martin F."/>
            <person name="Nordberg H.P."/>
            <person name="Cantor M.N."/>
            <person name="Hua S.X."/>
        </authorList>
    </citation>
    <scope>NUCLEOTIDE SEQUENCE [LARGE SCALE GENOMIC DNA]</scope>
    <source>
        <strain evidence="4 5">Foug A</strain>
    </source>
</reference>
<dbReference type="PROSITE" id="PS51015">
    <property type="entry name" value="YDG"/>
    <property type="match status" value="1"/>
</dbReference>
<dbReference type="InParanoid" id="A0A0C3A0Y9"/>
<organism evidence="4 5">
    <name type="scientific">Scleroderma citrinum Foug A</name>
    <dbReference type="NCBI Taxonomy" id="1036808"/>
    <lineage>
        <taxon>Eukaryota</taxon>
        <taxon>Fungi</taxon>
        <taxon>Dikarya</taxon>
        <taxon>Basidiomycota</taxon>
        <taxon>Agaricomycotina</taxon>
        <taxon>Agaricomycetes</taxon>
        <taxon>Agaricomycetidae</taxon>
        <taxon>Boletales</taxon>
        <taxon>Sclerodermatineae</taxon>
        <taxon>Sclerodermataceae</taxon>
        <taxon>Scleroderma</taxon>
    </lineage>
</organism>
<dbReference type="EMBL" id="KN822087">
    <property type="protein sequence ID" value="KIM58347.1"/>
    <property type="molecule type" value="Genomic_DNA"/>
</dbReference>
<dbReference type="HOGENOM" id="CLU_2177159_0_0_1"/>
<dbReference type="Gene3D" id="2.30.280.10">
    <property type="entry name" value="SRA-YDG"/>
    <property type="match status" value="1"/>
</dbReference>
<evidence type="ECO:0000256" key="2">
    <source>
        <dbReference type="PROSITE-ProRule" id="PRU00358"/>
    </source>
</evidence>
<feature type="non-terminal residue" evidence="4">
    <location>
        <position position="110"/>
    </location>
</feature>
<dbReference type="Proteomes" id="UP000053989">
    <property type="component" value="Unassembled WGS sequence"/>
</dbReference>
<keyword evidence="5" id="KW-1185">Reference proteome</keyword>
<dbReference type="STRING" id="1036808.A0A0C3A0Y9"/>
<dbReference type="PANTHER" id="PTHR14140:SF27">
    <property type="entry name" value="OS04G0289800 PROTEIN"/>
    <property type="match status" value="1"/>
</dbReference>
<dbReference type="PANTHER" id="PTHR14140">
    <property type="entry name" value="E3 UBIQUITIN-PROTEIN LIGASE UHRF-RELATED"/>
    <property type="match status" value="1"/>
</dbReference>
<dbReference type="OrthoDB" id="2270193at2759"/>
<dbReference type="InterPro" id="IPR003105">
    <property type="entry name" value="SRA_YDG"/>
</dbReference>
<dbReference type="InterPro" id="IPR045134">
    <property type="entry name" value="UHRF1/2-like"/>
</dbReference>
<protein>
    <recommendedName>
        <fullName evidence="3">YDG domain-containing protein</fullName>
    </recommendedName>
</protein>
<sequence>MPLFLRSMCAESAVHRPLMAGIYGTRDEGAYSIVLSGGYKDDEDRGDTIIYTGAGGRQRWSEKDPSKRVCSIRRRFCRKIFLIIITLQLYFGPQNRDQTWDDWGNRSLVV</sequence>
<dbReference type="GO" id="GO:0044027">
    <property type="term" value="P:negative regulation of gene expression via chromosomal CpG island methylation"/>
    <property type="evidence" value="ECO:0007669"/>
    <property type="project" value="TreeGrafter"/>
</dbReference>
<evidence type="ECO:0000313" key="4">
    <source>
        <dbReference type="EMBL" id="KIM58347.1"/>
    </source>
</evidence>
<dbReference type="SMART" id="SM00466">
    <property type="entry name" value="SRA"/>
    <property type="match status" value="1"/>
</dbReference>
<feature type="domain" description="YDG" evidence="3">
    <location>
        <begin position="1"/>
        <end position="110"/>
    </location>
</feature>
<dbReference type="InterPro" id="IPR015947">
    <property type="entry name" value="PUA-like_sf"/>
</dbReference>
<dbReference type="GO" id="GO:0005634">
    <property type="term" value="C:nucleus"/>
    <property type="evidence" value="ECO:0007669"/>
    <property type="project" value="UniProtKB-SubCell"/>
</dbReference>
<gene>
    <name evidence="4" type="ORF">SCLCIDRAFT_1218693</name>
</gene>
<name>A0A0C3A0Y9_9AGAM</name>
<keyword evidence="1 2" id="KW-0539">Nucleus</keyword>
<dbReference type="AlphaFoldDB" id="A0A0C3A0Y9"/>
<dbReference type="GO" id="GO:0016567">
    <property type="term" value="P:protein ubiquitination"/>
    <property type="evidence" value="ECO:0007669"/>
    <property type="project" value="TreeGrafter"/>
</dbReference>